<reference evidence="1 2" key="1">
    <citation type="submission" date="2015-01" db="EMBL/GenBank/DDBJ databases">
        <title>Evolution of Trichinella species and genotypes.</title>
        <authorList>
            <person name="Korhonen P.K."/>
            <person name="Edoardo P."/>
            <person name="Giuseppe L.R."/>
            <person name="Gasser R.B."/>
        </authorList>
    </citation>
    <scope>NUCLEOTIDE SEQUENCE [LARGE SCALE GENOMIC DNA]</scope>
    <source>
        <strain evidence="1">ISS588</strain>
    </source>
</reference>
<accession>A0A0V1I1V3</accession>
<name>A0A0V1I1V3_TRIPS</name>
<organism evidence="1 2">
    <name type="scientific">Trichinella pseudospiralis</name>
    <name type="common">Parasitic roundworm</name>
    <dbReference type="NCBI Taxonomy" id="6337"/>
    <lineage>
        <taxon>Eukaryota</taxon>
        <taxon>Metazoa</taxon>
        <taxon>Ecdysozoa</taxon>
        <taxon>Nematoda</taxon>
        <taxon>Enoplea</taxon>
        <taxon>Dorylaimia</taxon>
        <taxon>Trichinellida</taxon>
        <taxon>Trichinellidae</taxon>
        <taxon>Trichinella</taxon>
    </lineage>
</organism>
<sequence length="203" mass="23096">MSSSSSSSSSWSSLSSNIKYPIIFSFHQWIATDLLVVHCVKKTRSAVCVKFFTNSTSGQTADKDDVIIIIFLCLHHTILCLLRHYQPQHIPSCCFIIFINLVLNFSPPSALHNEISTISQLKSVQKKTFQKLPQSLITNFNGSFSPIVTFLLVCFFELIFDLKSICHNMLVIVSLHLVKQTLDELFKCFQLLILKCKVNFFKV</sequence>
<comment type="caution">
    <text evidence="1">The sequence shown here is derived from an EMBL/GenBank/DDBJ whole genome shotgun (WGS) entry which is preliminary data.</text>
</comment>
<evidence type="ECO:0000313" key="2">
    <source>
        <dbReference type="Proteomes" id="UP000054805"/>
    </source>
</evidence>
<gene>
    <name evidence="1" type="ORF">T4B_5187</name>
</gene>
<dbReference type="Proteomes" id="UP000054805">
    <property type="component" value="Unassembled WGS sequence"/>
</dbReference>
<proteinExistence type="predicted"/>
<dbReference type="AlphaFoldDB" id="A0A0V1I1V3"/>
<evidence type="ECO:0000313" key="1">
    <source>
        <dbReference type="EMBL" id="KRZ16528.1"/>
    </source>
</evidence>
<dbReference type="EMBL" id="JYDS01000301">
    <property type="protein sequence ID" value="KRZ16528.1"/>
    <property type="molecule type" value="Genomic_DNA"/>
</dbReference>
<protein>
    <submittedName>
        <fullName evidence="1">Uncharacterized protein</fullName>
    </submittedName>
</protein>
<keyword evidence="2" id="KW-1185">Reference proteome</keyword>